<keyword evidence="1" id="KW-0732">Signal</keyword>
<dbReference type="AlphaFoldDB" id="A0A176S180"/>
<sequence>MNEPFGKKTLKIGLLGLSLVGLSVPMTAQAATPTEECDLLDNGGDDYKFLAKYDWQGGVFSFSGDNGSDGNQHDVFTFSGIILDEDDEPTGGDWQITSGSIFAEGLIVKAGQDIGEHTFTSSQNGSFSKPDKSAISHLTFCYLDPLDHDPTAVDLTHLSYENGTVVWETAMEDNSAGFNV</sequence>
<dbReference type="EMBL" id="LUTY01001452">
    <property type="protein sequence ID" value="OAD21696.1"/>
    <property type="molecule type" value="Genomic_DNA"/>
</dbReference>
<feature type="non-terminal residue" evidence="2">
    <location>
        <position position="180"/>
    </location>
</feature>
<gene>
    <name evidence="2" type="ORF">THIOM_002531</name>
</gene>
<accession>A0A176S180</accession>
<comment type="caution">
    <text evidence="2">The sequence shown here is derived from an EMBL/GenBank/DDBJ whole genome shotgun (WGS) entry which is preliminary data.</text>
</comment>
<evidence type="ECO:0000256" key="1">
    <source>
        <dbReference type="SAM" id="SignalP"/>
    </source>
</evidence>
<evidence type="ECO:0000313" key="3">
    <source>
        <dbReference type="Proteomes" id="UP000076962"/>
    </source>
</evidence>
<protein>
    <submittedName>
        <fullName evidence="2">Secreted protein</fullName>
    </submittedName>
</protein>
<keyword evidence="3" id="KW-1185">Reference proteome</keyword>
<feature type="signal peptide" evidence="1">
    <location>
        <begin position="1"/>
        <end position="30"/>
    </location>
</feature>
<organism evidence="2 3">
    <name type="scientific">Candidatus Thiomargarita nelsonii</name>
    <dbReference type="NCBI Taxonomy" id="1003181"/>
    <lineage>
        <taxon>Bacteria</taxon>
        <taxon>Pseudomonadati</taxon>
        <taxon>Pseudomonadota</taxon>
        <taxon>Gammaproteobacteria</taxon>
        <taxon>Thiotrichales</taxon>
        <taxon>Thiotrichaceae</taxon>
        <taxon>Thiomargarita</taxon>
    </lineage>
</organism>
<proteinExistence type="predicted"/>
<evidence type="ECO:0000313" key="2">
    <source>
        <dbReference type="EMBL" id="OAD21696.1"/>
    </source>
</evidence>
<reference evidence="2 3" key="1">
    <citation type="submission" date="2016-05" db="EMBL/GenBank/DDBJ databases">
        <title>Single-cell genome of chain-forming Candidatus Thiomargarita nelsonii and comparison to other large sulfur-oxidizing bacteria.</title>
        <authorList>
            <person name="Winkel M."/>
            <person name="Salman V."/>
            <person name="Woyke T."/>
            <person name="Schulz-Vogt H."/>
            <person name="Richter M."/>
            <person name="Flood B."/>
            <person name="Bailey J."/>
            <person name="Amann R."/>
            <person name="Mussmann M."/>
        </authorList>
    </citation>
    <scope>NUCLEOTIDE SEQUENCE [LARGE SCALE GENOMIC DNA]</scope>
    <source>
        <strain evidence="2 3">THI036</strain>
    </source>
</reference>
<name>A0A176S180_9GAMM</name>
<dbReference type="Proteomes" id="UP000076962">
    <property type="component" value="Unassembled WGS sequence"/>
</dbReference>
<feature type="chain" id="PRO_5008048984" evidence="1">
    <location>
        <begin position="31"/>
        <end position="180"/>
    </location>
</feature>